<dbReference type="AlphaFoldDB" id="A0A0D0CTK7"/>
<reference evidence="2 3" key="1">
    <citation type="submission" date="2014-04" db="EMBL/GenBank/DDBJ databases">
        <title>Evolutionary Origins and Diversification of the Mycorrhizal Mutualists.</title>
        <authorList>
            <consortium name="DOE Joint Genome Institute"/>
            <consortium name="Mycorrhizal Genomics Consortium"/>
            <person name="Kohler A."/>
            <person name="Kuo A."/>
            <person name="Nagy L.G."/>
            <person name="Floudas D."/>
            <person name="Copeland A."/>
            <person name="Barry K.W."/>
            <person name="Cichocki N."/>
            <person name="Veneault-Fourrey C."/>
            <person name="LaButti K."/>
            <person name="Lindquist E.A."/>
            <person name="Lipzen A."/>
            <person name="Lundell T."/>
            <person name="Morin E."/>
            <person name="Murat C."/>
            <person name="Riley R."/>
            <person name="Ohm R."/>
            <person name="Sun H."/>
            <person name="Tunlid A."/>
            <person name="Henrissat B."/>
            <person name="Grigoriev I.V."/>
            <person name="Hibbett D.S."/>
            <person name="Martin F."/>
        </authorList>
    </citation>
    <scope>NUCLEOTIDE SEQUENCE [LARGE SCALE GENOMIC DNA]</scope>
    <source>
        <strain evidence="2 3">FD-317 M1</strain>
    </source>
</reference>
<organism evidence="2 3">
    <name type="scientific">Collybiopsis luxurians FD-317 M1</name>
    <dbReference type="NCBI Taxonomy" id="944289"/>
    <lineage>
        <taxon>Eukaryota</taxon>
        <taxon>Fungi</taxon>
        <taxon>Dikarya</taxon>
        <taxon>Basidiomycota</taxon>
        <taxon>Agaricomycotina</taxon>
        <taxon>Agaricomycetes</taxon>
        <taxon>Agaricomycetidae</taxon>
        <taxon>Agaricales</taxon>
        <taxon>Marasmiineae</taxon>
        <taxon>Omphalotaceae</taxon>
        <taxon>Collybiopsis</taxon>
        <taxon>Collybiopsis luxurians</taxon>
    </lineage>
</organism>
<keyword evidence="3" id="KW-1185">Reference proteome</keyword>
<dbReference type="Pfam" id="PF20209">
    <property type="entry name" value="DUF6570"/>
    <property type="match status" value="1"/>
</dbReference>
<sequence length="58" mass="6472">MYLCGSYCSTLKKDTISQLALNNHLFCGKLPVEFEDLTWAEEMACALYHTSAAHVSCL</sequence>
<proteinExistence type="predicted"/>
<evidence type="ECO:0000313" key="2">
    <source>
        <dbReference type="EMBL" id="KIK59078.1"/>
    </source>
</evidence>
<evidence type="ECO:0000259" key="1">
    <source>
        <dbReference type="Pfam" id="PF20209"/>
    </source>
</evidence>
<name>A0A0D0CTK7_9AGAR</name>
<feature type="domain" description="DUF6570" evidence="1">
    <location>
        <begin position="14"/>
        <end position="55"/>
    </location>
</feature>
<dbReference type="OrthoDB" id="3257061at2759"/>
<dbReference type="EMBL" id="KN834781">
    <property type="protein sequence ID" value="KIK59078.1"/>
    <property type="molecule type" value="Genomic_DNA"/>
</dbReference>
<protein>
    <recommendedName>
        <fullName evidence="1">DUF6570 domain-containing protein</fullName>
    </recommendedName>
</protein>
<dbReference type="Proteomes" id="UP000053593">
    <property type="component" value="Unassembled WGS sequence"/>
</dbReference>
<dbReference type="HOGENOM" id="CLU_2979300_0_0_1"/>
<gene>
    <name evidence="2" type="ORF">GYMLUDRAFT_170211</name>
</gene>
<dbReference type="InterPro" id="IPR046700">
    <property type="entry name" value="DUF6570"/>
</dbReference>
<accession>A0A0D0CTK7</accession>
<evidence type="ECO:0000313" key="3">
    <source>
        <dbReference type="Proteomes" id="UP000053593"/>
    </source>
</evidence>